<dbReference type="OrthoDB" id="9792695at2"/>
<keyword evidence="5" id="KW-1185">Reference proteome</keyword>
<proteinExistence type="inferred from homology"/>
<evidence type="ECO:0000313" key="4">
    <source>
        <dbReference type="EMBL" id="SHI86688.1"/>
    </source>
</evidence>
<organism evidence="4 5">
    <name type="scientific">Vibrio aerogenes CECT 7868</name>
    <dbReference type="NCBI Taxonomy" id="1216006"/>
    <lineage>
        <taxon>Bacteria</taxon>
        <taxon>Pseudomonadati</taxon>
        <taxon>Pseudomonadota</taxon>
        <taxon>Gammaproteobacteria</taxon>
        <taxon>Vibrionales</taxon>
        <taxon>Vibrionaceae</taxon>
        <taxon>Vibrio</taxon>
    </lineage>
</organism>
<reference evidence="4 5" key="1">
    <citation type="submission" date="2016-11" db="EMBL/GenBank/DDBJ databases">
        <authorList>
            <person name="Jaros S."/>
            <person name="Januszkiewicz K."/>
            <person name="Wedrychowicz H."/>
        </authorList>
    </citation>
    <scope>NUCLEOTIDE SEQUENCE [LARGE SCALE GENOMIC DNA]</scope>
    <source>
        <strain evidence="4 5">CECT 7868</strain>
    </source>
</reference>
<evidence type="ECO:0000256" key="2">
    <source>
        <dbReference type="RuleBase" id="RU003616"/>
    </source>
</evidence>
<dbReference type="AlphaFoldDB" id="A0A1M6EN02"/>
<dbReference type="STRING" id="1216006.VA7868_04485"/>
<gene>
    <name evidence="4" type="ORF">VA7868_04485</name>
</gene>
<dbReference type="InterPro" id="IPR002068">
    <property type="entry name" value="A-crystallin/Hsp20_dom"/>
</dbReference>
<dbReference type="Pfam" id="PF00011">
    <property type="entry name" value="HSP20"/>
    <property type="match status" value="1"/>
</dbReference>
<protein>
    <submittedName>
        <fullName evidence="4">18 kDa heat shock protein</fullName>
    </submittedName>
</protein>
<evidence type="ECO:0000256" key="1">
    <source>
        <dbReference type="PROSITE-ProRule" id="PRU00285"/>
    </source>
</evidence>
<evidence type="ECO:0000313" key="5">
    <source>
        <dbReference type="Proteomes" id="UP000184608"/>
    </source>
</evidence>
<comment type="similarity">
    <text evidence="1 2">Belongs to the small heat shock protein (HSP20) family.</text>
</comment>
<feature type="domain" description="SHSP" evidence="3">
    <location>
        <begin position="27"/>
        <end position="141"/>
    </location>
</feature>
<dbReference type="PANTHER" id="PTHR11527">
    <property type="entry name" value="HEAT-SHOCK PROTEIN 20 FAMILY MEMBER"/>
    <property type="match status" value="1"/>
</dbReference>
<sequence>MSLIPRDSWSDFHRFFDHAFPSIRSMSGAGVFSPKVDVLEKDTAFEIIADLPGVDKKNISVTCRDSTLTIEASTIRSEERTDEDKIIHKERFEGKIMRTFNLSDNIDPKDIYAEFEDGVLVVVVPKMESTKSGEAYHVEIS</sequence>
<name>A0A1M6EN02_9VIBR</name>
<accession>A0A1M6EN02</accession>
<dbReference type="InterPro" id="IPR031107">
    <property type="entry name" value="Small_HSP"/>
</dbReference>
<dbReference type="EMBL" id="FQXZ01000050">
    <property type="protein sequence ID" value="SHI86688.1"/>
    <property type="molecule type" value="Genomic_DNA"/>
</dbReference>
<dbReference type="PROSITE" id="PS01031">
    <property type="entry name" value="SHSP"/>
    <property type="match status" value="1"/>
</dbReference>
<keyword evidence="4" id="KW-0346">Stress response</keyword>
<dbReference type="Proteomes" id="UP000184608">
    <property type="component" value="Unassembled WGS sequence"/>
</dbReference>
<evidence type="ECO:0000259" key="3">
    <source>
        <dbReference type="PROSITE" id="PS01031"/>
    </source>
</evidence>
<dbReference type="Gene3D" id="2.60.40.790">
    <property type="match status" value="1"/>
</dbReference>
<dbReference type="InterPro" id="IPR008978">
    <property type="entry name" value="HSP20-like_chaperone"/>
</dbReference>
<dbReference type="SUPFAM" id="SSF49764">
    <property type="entry name" value="HSP20-like chaperones"/>
    <property type="match status" value="1"/>
</dbReference>
<dbReference type="RefSeq" id="WP_073606073.1">
    <property type="nucleotide sequence ID" value="NZ_FQXZ01000050.1"/>
</dbReference>